<evidence type="ECO:0000256" key="4">
    <source>
        <dbReference type="ARBA" id="ARBA00022989"/>
    </source>
</evidence>
<evidence type="ECO:0000256" key="3">
    <source>
        <dbReference type="ARBA" id="ARBA00022692"/>
    </source>
</evidence>
<feature type="transmembrane region" description="Helical" evidence="6">
    <location>
        <begin position="58"/>
        <end position="79"/>
    </location>
</feature>
<name>A0AAD3MQ18_LATJO</name>
<comment type="similarity">
    <text evidence="2">Belongs to the MS4A family.</text>
</comment>
<dbReference type="InterPro" id="IPR030417">
    <property type="entry name" value="MS4A"/>
</dbReference>
<reference evidence="7" key="1">
    <citation type="submission" date="2022-08" db="EMBL/GenBank/DDBJ databases">
        <title>Genome sequencing of akame (Lates japonicus).</title>
        <authorList>
            <person name="Hashiguchi Y."/>
            <person name="Takahashi H."/>
        </authorList>
    </citation>
    <scope>NUCLEOTIDE SEQUENCE</scope>
    <source>
        <strain evidence="7">Kochi</strain>
    </source>
</reference>
<sequence>MCTHVHPAPQGATSQRPVGIQKFSRASPMALGTVQIMIGLMTLLFGIVLVAYPDTLGIYSGIFVWGAAIHILAGSLTVAAGKSLNRCLLGYGCCAHSAEESSLVVVGRRCFTDCTAEDPPASTSNPPLLS</sequence>
<dbReference type="EMBL" id="BRZM01004507">
    <property type="protein sequence ID" value="GLD57684.1"/>
    <property type="molecule type" value="Genomic_DNA"/>
</dbReference>
<dbReference type="PANTHER" id="PTHR23320">
    <property type="entry name" value="MEMBRANE-SPANNING 4-DOMAINS SUBFAMILY A MS4A -RELATED"/>
    <property type="match status" value="1"/>
</dbReference>
<dbReference type="Pfam" id="PF04103">
    <property type="entry name" value="CD20"/>
    <property type="match status" value="1"/>
</dbReference>
<evidence type="ECO:0000256" key="2">
    <source>
        <dbReference type="ARBA" id="ARBA00009565"/>
    </source>
</evidence>
<feature type="transmembrane region" description="Helical" evidence="6">
    <location>
        <begin position="30"/>
        <end position="52"/>
    </location>
</feature>
<proteinExistence type="inferred from homology"/>
<gene>
    <name evidence="7" type="ORF">AKAME5_002875900</name>
</gene>
<evidence type="ECO:0000256" key="5">
    <source>
        <dbReference type="ARBA" id="ARBA00023136"/>
    </source>
</evidence>
<comment type="subcellular location">
    <subcellularLocation>
        <location evidence="1">Membrane</location>
        <topology evidence="1">Multi-pass membrane protein</topology>
    </subcellularLocation>
</comment>
<evidence type="ECO:0000313" key="7">
    <source>
        <dbReference type="EMBL" id="GLD57684.1"/>
    </source>
</evidence>
<keyword evidence="8" id="KW-1185">Reference proteome</keyword>
<dbReference type="Proteomes" id="UP001279410">
    <property type="component" value="Unassembled WGS sequence"/>
</dbReference>
<protein>
    <submittedName>
        <fullName evidence="7">Membrane-spanning 4-domains subfamily A member 15-like isoform X1</fullName>
    </submittedName>
</protein>
<dbReference type="PANTHER" id="PTHR23320:SF128">
    <property type="entry name" value="MEMBRANE-SPANNING 4-DOMAINS SUBFAMILY A MEMBER 4A"/>
    <property type="match status" value="1"/>
</dbReference>
<comment type="caution">
    <text evidence="7">The sequence shown here is derived from an EMBL/GenBank/DDBJ whole genome shotgun (WGS) entry which is preliminary data.</text>
</comment>
<dbReference type="InterPro" id="IPR007237">
    <property type="entry name" value="CD20-like"/>
</dbReference>
<keyword evidence="3 6" id="KW-0812">Transmembrane</keyword>
<evidence type="ECO:0000256" key="6">
    <source>
        <dbReference type="SAM" id="Phobius"/>
    </source>
</evidence>
<keyword evidence="5 6" id="KW-0472">Membrane</keyword>
<accession>A0AAD3MQ18</accession>
<evidence type="ECO:0000313" key="8">
    <source>
        <dbReference type="Proteomes" id="UP001279410"/>
    </source>
</evidence>
<dbReference type="AlphaFoldDB" id="A0AAD3MQ18"/>
<evidence type="ECO:0000256" key="1">
    <source>
        <dbReference type="ARBA" id="ARBA00004141"/>
    </source>
</evidence>
<keyword evidence="4 6" id="KW-1133">Transmembrane helix</keyword>
<organism evidence="7 8">
    <name type="scientific">Lates japonicus</name>
    <name type="common">Japanese lates</name>
    <dbReference type="NCBI Taxonomy" id="270547"/>
    <lineage>
        <taxon>Eukaryota</taxon>
        <taxon>Metazoa</taxon>
        <taxon>Chordata</taxon>
        <taxon>Craniata</taxon>
        <taxon>Vertebrata</taxon>
        <taxon>Euteleostomi</taxon>
        <taxon>Actinopterygii</taxon>
        <taxon>Neopterygii</taxon>
        <taxon>Teleostei</taxon>
        <taxon>Neoteleostei</taxon>
        <taxon>Acanthomorphata</taxon>
        <taxon>Carangaria</taxon>
        <taxon>Carangaria incertae sedis</taxon>
        <taxon>Centropomidae</taxon>
        <taxon>Lates</taxon>
    </lineage>
</organism>
<dbReference type="GO" id="GO:0016020">
    <property type="term" value="C:membrane"/>
    <property type="evidence" value="ECO:0007669"/>
    <property type="project" value="UniProtKB-SubCell"/>
</dbReference>